<evidence type="ECO:0000256" key="1">
    <source>
        <dbReference type="ARBA" id="ARBA00004370"/>
    </source>
</evidence>
<keyword evidence="2" id="KW-0245">EGF-like domain</keyword>
<dbReference type="InterPro" id="IPR000742">
    <property type="entry name" value="EGF"/>
</dbReference>
<dbReference type="Proteomes" id="UP001190700">
    <property type="component" value="Unassembled WGS sequence"/>
</dbReference>
<dbReference type="GO" id="GO:0005886">
    <property type="term" value="C:plasma membrane"/>
    <property type="evidence" value="ECO:0007669"/>
    <property type="project" value="TreeGrafter"/>
</dbReference>
<feature type="domain" description="EGF-like" evidence="10">
    <location>
        <begin position="154"/>
        <end position="206"/>
    </location>
</feature>
<feature type="domain" description="EGF-like" evidence="10">
    <location>
        <begin position="258"/>
        <end position="297"/>
    </location>
</feature>
<evidence type="ECO:0000259" key="10">
    <source>
        <dbReference type="SMART" id="SM00181"/>
    </source>
</evidence>
<keyword evidence="3 8" id="KW-0812">Transmembrane</keyword>
<feature type="domain" description="EGF-like calcium-binding" evidence="9">
    <location>
        <begin position="573"/>
        <end position="623"/>
    </location>
</feature>
<keyword evidence="5 8" id="KW-1133">Transmembrane helix</keyword>
<keyword evidence="7" id="KW-1015">Disulfide bond</keyword>
<dbReference type="GO" id="GO:0005261">
    <property type="term" value="F:monoatomic cation channel activity"/>
    <property type="evidence" value="ECO:0007669"/>
    <property type="project" value="TreeGrafter"/>
</dbReference>
<organism evidence="11 12">
    <name type="scientific">Cymbomonas tetramitiformis</name>
    <dbReference type="NCBI Taxonomy" id="36881"/>
    <lineage>
        <taxon>Eukaryota</taxon>
        <taxon>Viridiplantae</taxon>
        <taxon>Chlorophyta</taxon>
        <taxon>Pyramimonadophyceae</taxon>
        <taxon>Pyramimonadales</taxon>
        <taxon>Pyramimonadaceae</taxon>
        <taxon>Cymbomonas</taxon>
    </lineage>
</organism>
<gene>
    <name evidence="11" type="ORF">CYMTET_28234</name>
</gene>
<evidence type="ECO:0000313" key="12">
    <source>
        <dbReference type="Proteomes" id="UP001190700"/>
    </source>
</evidence>
<evidence type="ECO:0000256" key="4">
    <source>
        <dbReference type="ARBA" id="ARBA00022737"/>
    </source>
</evidence>
<dbReference type="Pfam" id="PF02010">
    <property type="entry name" value="REJ"/>
    <property type="match status" value="1"/>
</dbReference>
<dbReference type="InterPro" id="IPR001881">
    <property type="entry name" value="EGF-like_Ca-bd_dom"/>
</dbReference>
<reference evidence="11 12" key="1">
    <citation type="journal article" date="2015" name="Genome Biol. Evol.">
        <title>Comparative Genomics of a Bacterivorous Green Alga Reveals Evolutionary Causalities and Consequences of Phago-Mixotrophic Mode of Nutrition.</title>
        <authorList>
            <person name="Burns J.A."/>
            <person name="Paasch A."/>
            <person name="Narechania A."/>
            <person name="Kim E."/>
        </authorList>
    </citation>
    <scope>NUCLEOTIDE SEQUENCE [LARGE SCALE GENOMIC DNA]</scope>
    <source>
        <strain evidence="11 12">PLY_AMNH</strain>
    </source>
</reference>
<feature type="domain" description="EGF-like" evidence="10">
    <location>
        <begin position="389"/>
        <end position="429"/>
    </location>
</feature>
<feature type="domain" description="EGF-like calcium-binding" evidence="9">
    <location>
        <begin position="342"/>
        <end position="385"/>
    </location>
</feature>
<feature type="domain" description="EGF-like" evidence="10">
    <location>
        <begin position="110"/>
        <end position="150"/>
    </location>
</feature>
<feature type="domain" description="EGF-like" evidence="10">
    <location>
        <begin position="345"/>
        <end position="385"/>
    </location>
</feature>
<keyword evidence="6 8" id="KW-0472">Membrane</keyword>
<protein>
    <submittedName>
        <fullName evidence="11">Uncharacterized protein</fullName>
    </submittedName>
</protein>
<dbReference type="EMBL" id="LGRX02015853">
    <property type="protein sequence ID" value="KAK3262938.1"/>
    <property type="molecule type" value="Genomic_DNA"/>
</dbReference>
<dbReference type="CDD" id="cd00054">
    <property type="entry name" value="EGF_CA"/>
    <property type="match status" value="1"/>
</dbReference>
<dbReference type="InterPro" id="IPR009030">
    <property type="entry name" value="Growth_fac_rcpt_cys_sf"/>
</dbReference>
<dbReference type="InterPro" id="IPR018097">
    <property type="entry name" value="EGF_Ca-bd_CS"/>
</dbReference>
<dbReference type="Pfam" id="PF07645">
    <property type="entry name" value="EGF_CA"/>
    <property type="match status" value="3"/>
</dbReference>
<evidence type="ECO:0000256" key="5">
    <source>
        <dbReference type="ARBA" id="ARBA00022989"/>
    </source>
</evidence>
<feature type="non-terminal residue" evidence="11">
    <location>
        <position position="1789"/>
    </location>
</feature>
<evidence type="ECO:0000313" key="11">
    <source>
        <dbReference type="EMBL" id="KAK3262938.1"/>
    </source>
</evidence>
<dbReference type="Gene3D" id="2.60.40.10">
    <property type="entry name" value="Immunoglobulins"/>
    <property type="match status" value="1"/>
</dbReference>
<feature type="domain" description="EGF-like" evidence="10">
    <location>
        <begin position="527"/>
        <end position="572"/>
    </location>
</feature>
<evidence type="ECO:0000256" key="8">
    <source>
        <dbReference type="SAM" id="Phobius"/>
    </source>
</evidence>
<name>A0AAE0KW38_9CHLO</name>
<feature type="domain" description="EGF-like" evidence="10">
    <location>
        <begin position="300"/>
        <end position="341"/>
    </location>
</feature>
<evidence type="ECO:0000256" key="2">
    <source>
        <dbReference type="ARBA" id="ARBA00022536"/>
    </source>
</evidence>
<dbReference type="InterPro" id="IPR013783">
    <property type="entry name" value="Ig-like_fold"/>
</dbReference>
<dbReference type="PANTHER" id="PTHR46730">
    <property type="entry name" value="POLYCYSTIN-1"/>
    <property type="match status" value="1"/>
</dbReference>
<feature type="domain" description="EGF-like calcium-binding" evidence="9">
    <location>
        <begin position="255"/>
        <end position="297"/>
    </location>
</feature>
<evidence type="ECO:0000259" key="9">
    <source>
        <dbReference type="SMART" id="SM00179"/>
    </source>
</evidence>
<keyword evidence="12" id="KW-1185">Reference proteome</keyword>
<feature type="domain" description="EGF-like" evidence="10">
    <location>
        <begin position="433"/>
        <end position="473"/>
    </location>
</feature>
<feature type="transmembrane region" description="Helical" evidence="8">
    <location>
        <begin position="1665"/>
        <end position="1684"/>
    </location>
</feature>
<dbReference type="GO" id="GO:0006816">
    <property type="term" value="P:calcium ion transport"/>
    <property type="evidence" value="ECO:0007669"/>
    <property type="project" value="TreeGrafter"/>
</dbReference>
<comment type="subcellular location">
    <subcellularLocation>
        <location evidence="1">Membrane</location>
    </subcellularLocation>
</comment>
<evidence type="ECO:0000256" key="7">
    <source>
        <dbReference type="ARBA" id="ARBA00023157"/>
    </source>
</evidence>
<proteinExistence type="predicted"/>
<evidence type="ECO:0000256" key="3">
    <source>
        <dbReference type="ARBA" id="ARBA00022692"/>
    </source>
</evidence>
<dbReference type="Gene3D" id="2.10.25.10">
    <property type="entry name" value="Laminin"/>
    <property type="match status" value="4"/>
</dbReference>
<dbReference type="PANTHER" id="PTHR46730:SF1">
    <property type="entry name" value="PLAT DOMAIN-CONTAINING PROTEIN"/>
    <property type="match status" value="1"/>
</dbReference>
<feature type="domain" description="EGF-like" evidence="10">
    <location>
        <begin position="213"/>
        <end position="254"/>
    </location>
</feature>
<dbReference type="PROSITE" id="PS01187">
    <property type="entry name" value="EGF_CA"/>
    <property type="match status" value="1"/>
</dbReference>
<dbReference type="GO" id="GO:0005509">
    <property type="term" value="F:calcium ion binding"/>
    <property type="evidence" value="ECO:0007669"/>
    <property type="project" value="InterPro"/>
</dbReference>
<dbReference type="InterPro" id="IPR049883">
    <property type="entry name" value="NOTCH1_EGF-like"/>
</dbReference>
<comment type="caution">
    <text evidence="11">The sequence shown here is derived from an EMBL/GenBank/DDBJ whole genome shotgun (WGS) entry which is preliminary data.</text>
</comment>
<evidence type="ECO:0000256" key="6">
    <source>
        <dbReference type="ARBA" id="ARBA00023136"/>
    </source>
</evidence>
<feature type="domain" description="EGF-like calcium-binding" evidence="9">
    <location>
        <begin position="151"/>
        <end position="206"/>
    </location>
</feature>
<dbReference type="SMART" id="SM00179">
    <property type="entry name" value="EGF_CA"/>
    <property type="match status" value="6"/>
</dbReference>
<dbReference type="SUPFAM" id="SSF57184">
    <property type="entry name" value="Growth factor receptor domain"/>
    <property type="match status" value="1"/>
</dbReference>
<dbReference type="InterPro" id="IPR002859">
    <property type="entry name" value="PKD/REJ-like"/>
</dbReference>
<feature type="domain" description="EGF-like" evidence="10">
    <location>
        <begin position="627"/>
        <end position="668"/>
    </location>
</feature>
<dbReference type="SMART" id="SM00181">
    <property type="entry name" value="EGF"/>
    <property type="match status" value="12"/>
</dbReference>
<feature type="domain" description="EGF-like calcium-binding" evidence="9">
    <location>
        <begin position="107"/>
        <end position="150"/>
    </location>
</feature>
<sequence>MAAGSTADAFATLLAHDTGVATLFADSALLSSLALDATASEPVMTSGDIAPYEEGVPVAPLPEMASNSSESTGSDDVDVAADANVSTVVLQCAEGFQVDATFAACEDVNECTDGVNGGCDARTLCTNTAGGRECGDCPVGFSGHGDAGCEDIDECAEPTPSDGSTASAPCDSLTACENAPGGYTCAACPDGYRGSGDLRGGAPGCSAVAPEARCDDGTNGGCDALTACTDEPEGGTACGPCPAGYSGSGDSACTDADGCGGEPCYSGVLCTDLPAPGVGYMCAACPGGFVGDGEVCFGDPCESLVPCDPLVTCTSMVVGGRAEFTCGECPKGYTKEGSACAEVDECAQVDRGGCDAMVTCTNTPGGHECGACPENWLGSGNTRCLPSSSCAENNGGCDPLTSCQDPASGIAECGECPAGYSGTGATGCVDEDGCASGEAGGCYGACLDVPAPSTGFSCASCPSGMAGDGFACVPNLCYTSNGGCDTAVTCTMNVASGARECGECPIGLQQVPDSALSSGWRCGEVDGCAEEPCWSSGDFFRPCMDVLAPGTGRVCGECPAGFAAGADGLGCVDVDECAQTTNGGCWVSPEDPTVLAVCINTPGAHTCGACPARYIGTGEAGCRERVMCNTNNGNCDPLVSCTDNLATGYADCGPCPAGYSGTGDTACVDTDGCALEPCFTPPPPGVPVVCSDTPAPGEGRACGNCPEGYKGDGAQCEVCTVLLGLDYLMSTAVEGTMKRSSTNQVAGVFGGLEDPQCVLSQGMRYMWAGVTSDGATVPLDSTTNMRETLTLYLPKSTLTANVAYTLRLTASLRGAPQVKAAAELSFLVKSQALVALIKGGSVQTGEGLPVALDAAESYDPDGEPGELAYSWNCQRTDAGAAAIGGQETYCRDVSGSLLPPRMSSAVLSLTLAGTSAGAEYSLTCHVAKAERSAQASTTVTIVKGSPPVPAIAPLPQKHTPNSKLTLISEVQSLRPETLQRMWSVEAGGGAPVDLASVSSTTLDGPNLVLKPNALAAGAEYWFTLSATDGNGPSSVKLQVRVNSLPHSGSMAVVPLEGVMSETSFDVTGMDWEDDPEDKPLWYQLRYVVVGGGGAGEQMLTQWQPSPEFNTTMTVSGLEDHAYLVDVLLYVKDALEATAHVTQTITVKEMTFEDDGAKEHFIDSAIDTAAADATNGKDTSSILVSLTSVMDAGGTAEASRRRRLLQAAQGGDPADAAGVNVSVARRAQRQAMMEVAGTVWELLPPTTDTVTRMAQSTSAVASDPGELTAEARAAFSATAESLVDVTRTGDPDSQLGREGAAAIMEGLSSVTVGAVLDRGANQSSEVAMAVEVVRAIGFSNMQSMVPEEEAAVVATEVLSSYARRADLTSSASQALTEPLLSPNGVALRLSSSLGSVLGEAAAAADIMMVGSAVDPNGASDTAREAAAHRLLLGTPPAASRALLASDVTSISLFSSANGSELAVHNLQEALTFTLPISLPEDVETRKVRDSEVSAPSPASAPFMGAACKYWDTAMQTYTTAGCATLPNPVPPHVRVFWHTTNVSTLPVLEAAWAAEGDEMTAGCEEEWGALFPEYLGTDAGLRKYVGAHCQLADPGNNASCWWEWRAQMFEGPGCVWAAEASCLCTHLTDFAAAQQTQIGSAEPPKVSGVSGGDMTSVSPQDVGKSVVLVAVLAIFMLGAPLLYVLSNSYHNRERLALLLKMVDKDSTTFEVIDSVWTWSIVDHRAENSGEQSAPSGPTLGTMFGQLAAKEKARLVAEREGTMIRRVASKWKRRLGGEVKAPALGPCQRHK</sequence>
<accession>A0AAE0KW38</accession>
<keyword evidence="4" id="KW-0677">Repeat</keyword>
<feature type="domain" description="EGF-like" evidence="10">
    <location>
        <begin position="476"/>
        <end position="523"/>
    </location>
</feature>
<feature type="domain" description="EGF-like" evidence="10">
    <location>
        <begin position="677"/>
        <end position="717"/>
    </location>
</feature>
<feature type="domain" description="EGF-like calcium-binding" evidence="9">
    <location>
        <begin position="430"/>
        <end position="473"/>
    </location>
</feature>